<keyword evidence="4" id="KW-0812">Transmembrane</keyword>
<dbReference type="Gene3D" id="3.40.50.1820">
    <property type="entry name" value="alpha/beta hydrolase"/>
    <property type="match status" value="1"/>
</dbReference>
<gene>
    <name evidence="6" type="ORF">EW026_g2616</name>
</gene>
<dbReference type="InterPro" id="IPR007751">
    <property type="entry name" value="DUF676_lipase-like"/>
</dbReference>
<comment type="caution">
    <text evidence="6">The sequence shown here is derived from an EMBL/GenBank/DDBJ whole genome shotgun (WGS) entry which is preliminary data.</text>
</comment>
<dbReference type="AlphaFoldDB" id="A0A4S4KMP0"/>
<feature type="compositionally biased region" description="Polar residues" evidence="3">
    <location>
        <begin position="357"/>
        <end position="375"/>
    </location>
</feature>
<feature type="domain" description="DUF676" evidence="5">
    <location>
        <begin position="7"/>
        <end position="215"/>
    </location>
</feature>
<evidence type="ECO:0000256" key="1">
    <source>
        <dbReference type="ARBA" id="ARBA00007920"/>
    </source>
</evidence>
<evidence type="ECO:0000259" key="5">
    <source>
        <dbReference type="Pfam" id="PF05057"/>
    </source>
</evidence>
<name>A0A4S4KMP0_9APHY</name>
<feature type="region of interest" description="Disordered" evidence="3">
    <location>
        <begin position="642"/>
        <end position="720"/>
    </location>
</feature>
<protein>
    <recommendedName>
        <fullName evidence="5">DUF676 domain-containing protein</fullName>
    </recommendedName>
</protein>
<organism evidence="6 7">
    <name type="scientific">Hermanssonia centrifuga</name>
    <dbReference type="NCBI Taxonomy" id="98765"/>
    <lineage>
        <taxon>Eukaryota</taxon>
        <taxon>Fungi</taxon>
        <taxon>Dikarya</taxon>
        <taxon>Basidiomycota</taxon>
        <taxon>Agaricomycotina</taxon>
        <taxon>Agaricomycetes</taxon>
        <taxon>Polyporales</taxon>
        <taxon>Meruliaceae</taxon>
        <taxon>Hermanssonia</taxon>
    </lineage>
</organism>
<dbReference type="PANTHER" id="PTHR12482">
    <property type="entry name" value="LIPASE ROG1-RELATED-RELATED"/>
    <property type="match status" value="1"/>
</dbReference>
<evidence type="ECO:0000256" key="3">
    <source>
        <dbReference type="SAM" id="MobiDB-lite"/>
    </source>
</evidence>
<dbReference type="EMBL" id="SGPJ01000068">
    <property type="protein sequence ID" value="THG99791.1"/>
    <property type="molecule type" value="Genomic_DNA"/>
</dbReference>
<accession>A0A4S4KMP0</accession>
<feature type="compositionally biased region" description="Acidic residues" evidence="3">
    <location>
        <begin position="648"/>
        <end position="663"/>
    </location>
</feature>
<dbReference type="SUPFAM" id="SSF53474">
    <property type="entry name" value="alpha/beta-Hydrolases"/>
    <property type="match status" value="1"/>
</dbReference>
<keyword evidence="2" id="KW-0175">Coiled coil</keyword>
<evidence type="ECO:0000256" key="2">
    <source>
        <dbReference type="SAM" id="Coils"/>
    </source>
</evidence>
<dbReference type="InterPro" id="IPR044294">
    <property type="entry name" value="Lipase-like"/>
</dbReference>
<feature type="coiled-coil region" evidence="2">
    <location>
        <begin position="902"/>
        <end position="929"/>
    </location>
</feature>
<dbReference type="PANTHER" id="PTHR12482:SF62">
    <property type="entry name" value="LIPASE ROG1-RELATED"/>
    <property type="match status" value="1"/>
</dbReference>
<keyword evidence="4" id="KW-1133">Transmembrane helix</keyword>
<evidence type="ECO:0000313" key="6">
    <source>
        <dbReference type="EMBL" id="THG99791.1"/>
    </source>
</evidence>
<proteinExistence type="inferred from homology"/>
<keyword evidence="7" id="KW-1185">Reference proteome</keyword>
<feature type="transmembrane region" description="Helical" evidence="4">
    <location>
        <begin position="283"/>
        <end position="310"/>
    </location>
</feature>
<dbReference type="Pfam" id="PF05057">
    <property type="entry name" value="DUF676"/>
    <property type="match status" value="1"/>
</dbReference>
<evidence type="ECO:0000313" key="7">
    <source>
        <dbReference type="Proteomes" id="UP000309038"/>
    </source>
</evidence>
<feature type="region of interest" description="Disordered" evidence="3">
    <location>
        <begin position="354"/>
        <end position="376"/>
    </location>
</feature>
<dbReference type="Proteomes" id="UP000309038">
    <property type="component" value="Unassembled WGS sequence"/>
</dbReference>
<reference evidence="6 7" key="1">
    <citation type="submission" date="2019-02" db="EMBL/GenBank/DDBJ databases">
        <title>Genome sequencing of the rare red list fungi Phlebia centrifuga.</title>
        <authorList>
            <person name="Buettner E."/>
            <person name="Kellner H."/>
        </authorList>
    </citation>
    <scope>NUCLEOTIDE SEQUENCE [LARGE SCALE GENOMIC DNA]</scope>
    <source>
        <strain evidence="6 7">DSM 108282</strain>
    </source>
</reference>
<evidence type="ECO:0000256" key="4">
    <source>
        <dbReference type="SAM" id="Phobius"/>
    </source>
</evidence>
<comment type="similarity">
    <text evidence="1">Belongs to the putative lipase ROG1 family.</text>
</comment>
<dbReference type="InterPro" id="IPR029058">
    <property type="entry name" value="AB_hydrolase_fold"/>
</dbReference>
<keyword evidence="4" id="KW-0472">Membrane</keyword>
<sequence length="960" mass="108463">MASTSTSNTIHLLVLTHGMWGSPNHLDEMSRVYKELRGQEDSKAGPDGEHLHILVAQANREKGTYDGVDWGGERVAEEVMDEIKKLEDEGKKVTRFSVTGYSMGGLVARYLVGVLHQRKFFDTVTPVNFMTVATPHIGLIRYPTFRSSLFAYLGPRLLSRTGEQFYTVDEWSPSGRPLLAVMADPDRVFYQALNLFPHIRFYANAVNDTTVAYPSAAVEIDDPFADHEFNGIHIELDETYSPIIKSYVSSDSPPPPPPKPRAFSKKWLKGMQPQIPPAFRLAFPYNVLVIVALPVLFPTLLTLIVVRLSLDSRSSRSRIKLLESDESYRERLANVIGHLEKQVEDAVLEYMDDPGDSETTTDLSETPNTAVSTTKPGKCEKKEHKVVKPQVTAVQKKMIKSLNTLPNLKKELVFIHPVMNSHAVIISRDVKRFKFHAEGEGSRQPGAVATYHTTLSLVADLTEASLFAMARQRRKSSTKKKQSNKCHWTYRALMHYTIMNISRTNNLGPKPFTKTVLRRAFVGHAGHVKRALPSQKWLTSFEKELQTNLSDSYLSRDLDGNYTVTDYARGRYRNARRRVREEMLAPHQKLEVLAKQLNTEMGPTANMSKAQLIGCKNDLERDLQQTAVKRPRAQPLQAWSSISTISDVGEDDREDDMVDEEGSQGESQQVSIRPPEDELLRTPRLSPAEVYPSPVSMRRQYDMPETPVTPRRGSSGPSSVLGRAPLLLDTGMDIGGVEATPRRASRATPQSQAAIPDAVTKALVAELEAEQALVVAQLRNECDTLLNLIHDLCDSAILYTGRHTEELNVYGHMLVGRDQQILNLHEHNKVLQHKADAYSHLYQFTRNQLERIQKDRRCDKNVIDFLKTLYGYQEAWLQELQNTEARFKESGIKSADGMRAELAELREYKMRAEVTLQKQEQRLKDLYSQNADAFTAIESFSRRIRDNLLNKQQAALNVSN</sequence>